<keyword evidence="2" id="KW-1185">Reference proteome</keyword>
<gene>
    <name evidence="1" type="ORF">NQ315_006872</name>
</gene>
<reference evidence="1 2" key="1">
    <citation type="journal article" date="2023" name="Insect Mol. Biol.">
        <title>Genome sequencing provides insights into the evolution of gene families encoding plant cell wall-degrading enzymes in longhorned beetles.</title>
        <authorList>
            <person name="Shin N.R."/>
            <person name="Okamura Y."/>
            <person name="Kirsch R."/>
            <person name="Pauchet Y."/>
        </authorList>
    </citation>
    <scope>NUCLEOTIDE SEQUENCE [LARGE SCALE GENOMIC DNA]</scope>
    <source>
        <strain evidence="1">EAD_L_NR</strain>
    </source>
</reference>
<evidence type="ECO:0000313" key="1">
    <source>
        <dbReference type="EMBL" id="KAJ8924091.1"/>
    </source>
</evidence>
<evidence type="ECO:0000313" key="2">
    <source>
        <dbReference type="Proteomes" id="UP001159042"/>
    </source>
</evidence>
<accession>A0AAV8WBY3</accession>
<comment type="caution">
    <text evidence="1">The sequence shown here is derived from an EMBL/GenBank/DDBJ whole genome shotgun (WGS) entry which is preliminary data.</text>
</comment>
<dbReference type="EMBL" id="JANEYG010000003">
    <property type="protein sequence ID" value="KAJ8924091.1"/>
    <property type="molecule type" value="Genomic_DNA"/>
</dbReference>
<proteinExistence type="predicted"/>
<sequence>MAKGKLAMWINNNLVLLVCVPLIVGVHYGWSKLQEVPYLVDQSQRNKEMPIIAAFKSFTNKLRESNKPIPQEPQEK</sequence>
<dbReference type="Proteomes" id="UP001159042">
    <property type="component" value="Unassembled WGS sequence"/>
</dbReference>
<organism evidence="1 2">
    <name type="scientific">Exocentrus adspersus</name>
    <dbReference type="NCBI Taxonomy" id="1586481"/>
    <lineage>
        <taxon>Eukaryota</taxon>
        <taxon>Metazoa</taxon>
        <taxon>Ecdysozoa</taxon>
        <taxon>Arthropoda</taxon>
        <taxon>Hexapoda</taxon>
        <taxon>Insecta</taxon>
        <taxon>Pterygota</taxon>
        <taxon>Neoptera</taxon>
        <taxon>Endopterygota</taxon>
        <taxon>Coleoptera</taxon>
        <taxon>Polyphaga</taxon>
        <taxon>Cucujiformia</taxon>
        <taxon>Chrysomeloidea</taxon>
        <taxon>Cerambycidae</taxon>
        <taxon>Lamiinae</taxon>
        <taxon>Acanthocinini</taxon>
        <taxon>Exocentrus</taxon>
    </lineage>
</organism>
<dbReference type="AlphaFoldDB" id="A0AAV8WBY3"/>
<protein>
    <submittedName>
        <fullName evidence="1">Uncharacterized protein</fullName>
    </submittedName>
</protein>
<name>A0AAV8WBY3_9CUCU</name>